<proteinExistence type="predicted"/>
<comment type="caution">
    <text evidence="2">The sequence shown here is derived from an EMBL/GenBank/DDBJ whole genome shotgun (WGS) entry which is preliminary data.</text>
</comment>
<sequence>MSGSSKDYTDDESGSTSCDISSVVNEELVPVVQAIKNVQLNVAENAVVASSAVPAASAVVATENVGESTCAAPSGEVAVETDAAYVPKKIVFKSAPPELSEARRPTTVIQGGKFAKKQTMTFYNRNRFPRKQEEQQGDDDEEEED</sequence>
<protein>
    <submittedName>
        <fullName evidence="2">Uncharacterized protein</fullName>
    </submittedName>
</protein>
<gene>
    <name evidence="2" type="ORF">PENTCL1PPCAC_29271</name>
</gene>
<feature type="non-terminal residue" evidence="2">
    <location>
        <position position="145"/>
    </location>
</feature>
<name>A0AAV5UKJ4_9BILA</name>
<feature type="compositionally biased region" description="Acidic residues" evidence="1">
    <location>
        <begin position="135"/>
        <end position="145"/>
    </location>
</feature>
<dbReference type="EMBL" id="BTSX01000006">
    <property type="protein sequence ID" value="GMT07097.1"/>
    <property type="molecule type" value="Genomic_DNA"/>
</dbReference>
<accession>A0AAV5UKJ4</accession>
<dbReference type="Proteomes" id="UP001432027">
    <property type="component" value="Unassembled WGS sequence"/>
</dbReference>
<evidence type="ECO:0000256" key="1">
    <source>
        <dbReference type="SAM" id="MobiDB-lite"/>
    </source>
</evidence>
<dbReference type="AlphaFoldDB" id="A0AAV5UKJ4"/>
<feature type="region of interest" description="Disordered" evidence="1">
    <location>
        <begin position="123"/>
        <end position="145"/>
    </location>
</feature>
<evidence type="ECO:0000313" key="2">
    <source>
        <dbReference type="EMBL" id="GMT07097.1"/>
    </source>
</evidence>
<reference evidence="2" key="1">
    <citation type="submission" date="2023-10" db="EMBL/GenBank/DDBJ databases">
        <title>Genome assembly of Pristionchus species.</title>
        <authorList>
            <person name="Yoshida K."/>
            <person name="Sommer R.J."/>
        </authorList>
    </citation>
    <scope>NUCLEOTIDE SEQUENCE</scope>
    <source>
        <strain evidence="2">RS0144</strain>
    </source>
</reference>
<evidence type="ECO:0000313" key="3">
    <source>
        <dbReference type="Proteomes" id="UP001432027"/>
    </source>
</evidence>
<keyword evidence="3" id="KW-1185">Reference proteome</keyword>
<organism evidence="2 3">
    <name type="scientific">Pristionchus entomophagus</name>
    <dbReference type="NCBI Taxonomy" id="358040"/>
    <lineage>
        <taxon>Eukaryota</taxon>
        <taxon>Metazoa</taxon>
        <taxon>Ecdysozoa</taxon>
        <taxon>Nematoda</taxon>
        <taxon>Chromadorea</taxon>
        <taxon>Rhabditida</taxon>
        <taxon>Rhabditina</taxon>
        <taxon>Diplogasteromorpha</taxon>
        <taxon>Diplogasteroidea</taxon>
        <taxon>Neodiplogasteridae</taxon>
        <taxon>Pristionchus</taxon>
    </lineage>
</organism>